<keyword evidence="1" id="KW-1133">Transmembrane helix</keyword>
<dbReference type="Proteomes" id="UP001230220">
    <property type="component" value="Unassembled WGS sequence"/>
</dbReference>
<keyword evidence="1" id="KW-0812">Transmembrane</keyword>
<feature type="transmembrane region" description="Helical" evidence="1">
    <location>
        <begin position="93"/>
        <end position="115"/>
    </location>
</feature>
<feature type="transmembrane region" description="Helical" evidence="1">
    <location>
        <begin position="65"/>
        <end position="87"/>
    </location>
</feature>
<gene>
    <name evidence="2" type="ORF">J2S15_001438</name>
</gene>
<name>A0ABU0E1D6_9FIRM</name>
<sequence length="148" mass="17421">MNNIDFSQPDVLLLFGGLTFAILIFMIVLFIVFRLFKLYIPKSKLFNDDYIKQSIRNTSILRKSCLVVFTIQVIVAVLWHFNIISFIPKDSFPFIGIFIVFMTLMMVIGLGPVLVRSRHYTKNFKEYLNGTDINNQIRNKRMYINRKL</sequence>
<dbReference type="EMBL" id="JAUSUR010000002">
    <property type="protein sequence ID" value="MDQ0360693.1"/>
    <property type="molecule type" value="Genomic_DNA"/>
</dbReference>
<evidence type="ECO:0000313" key="2">
    <source>
        <dbReference type="EMBL" id="MDQ0360693.1"/>
    </source>
</evidence>
<evidence type="ECO:0000256" key="1">
    <source>
        <dbReference type="SAM" id="Phobius"/>
    </source>
</evidence>
<dbReference type="RefSeq" id="WP_307406796.1">
    <property type="nucleotide sequence ID" value="NZ_JAUSUR010000002.1"/>
</dbReference>
<keyword evidence="3" id="KW-1185">Reference proteome</keyword>
<comment type="caution">
    <text evidence="2">The sequence shown here is derived from an EMBL/GenBank/DDBJ whole genome shotgun (WGS) entry which is preliminary data.</text>
</comment>
<reference evidence="2 3" key="1">
    <citation type="submission" date="2023-07" db="EMBL/GenBank/DDBJ databases">
        <title>Genomic Encyclopedia of Type Strains, Phase IV (KMG-IV): sequencing the most valuable type-strain genomes for metagenomic binning, comparative biology and taxonomic classification.</title>
        <authorList>
            <person name="Goeker M."/>
        </authorList>
    </citation>
    <scope>NUCLEOTIDE SEQUENCE [LARGE SCALE GENOMIC DNA]</scope>
    <source>
        <strain evidence="2 3">DSM 16784</strain>
    </source>
</reference>
<organism evidence="2 3">
    <name type="scientific">Breznakia pachnodae</name>
    <dbReference type="NCBI Taxonomy" id="265178"/>
    <lineage>
        <taxon>Bacteria</taxon>
        <taxon>Bacillati</taxon>
        <taxon>Bacillota</taxon>
        <taxon>Erysipelotrichia</taxon>
        <taxon>Erysipelotrichales</taxon>
        <taxon>Erysipelotrichaceae</taxon>
        <taxon>Breznakia</taxon>
    </lineage>
</organism>
<protein>
    <submittedName>
        <fullName evidence="2">Magnesium-transporting ATPase (P-type)</fullName>
    </submittedName>
</protein>
<accession>A0ABU0E1D6</accession>
<feature type="transmembrane region" description="Helical" evidence="1">
    <location>
        <begin position="12"/>
        <end position="36"/>
    </location>
</feature>
<proteinExistence type="predicted"/>
<evidence type="ECO:0000313" key="3">
    <source>
        <dbReference type="Proteomes" id="UP001230220"/>
    </source>
</evidence>
<keyword evidence="1" id="KW-0472">Membrane</keyword>